<dbReference type="Proteomes" id="UP001153636">
    <property type="component" value="Chromosome 12"/>
</dbReference>
<name>A0A9P0CKL2_9CUCU</name>
<evidence type="ECO:0000313" key="1">
    <source>
        <dbReference type="EMBL" id="CAH1102338.1"/>
    </source>
</evidence>
<dbReference type="AlphaFoldDB" id="A0A9P0CKL2"/>
<gene>
    <name evidence="1" type="ORF">PSYICH_LOCUS3102</name>
</gene>
<protein>
    <submittedName>
        <fullName evidence="1">Uncharacterized protein</fullName>
    </submittedName>
</protein>
<reference evidence="1" key="1">
    <citation type="submission" date="2022-01" db="EMBL/GenBank/DDBJ databases">
        <authorList>
            <person name="King R."/>
        </authorList>
    </citation>
    <scope>NUCLEOTIDE SEQUENCE</scope>
</reference>
<evidence type="ECO:0000313" key="2">
    <source>
        <dbReference type="Proteomes" id="UP001153636"/>
    </source>
</evidence>
<sequence length="1191" mass="140809">MGGVADFIASFHNLEGDLIGERKKNLYKLLKKPSLFSNEQEINEALQKLVPETYQESVFYLEALIYFKRTEKFLEILKGGNQLFATKILKQPWFFEQAFKNIEAGELVNEFLPYFSYVVRKKLLSRIAKCWEEKKMDELFNALDKCYGLTEAVDILHKCSPGKIISVLEENEIKLRPNQVIQLCSKGDEIFKIYLNHFKKNTKAIYAEQKVINFIALNKPKLLIELEKNETIIVNTIGRRTTKTIMKTSKDEISTDIKRYTNFLNKHVVVKKCSPDFKTVYKTVFPDKFNDVNWDNCDLIYYYPKNRRWNLFVGTFLDKFPRKSVTDILPSFDDDSIKKIEPPKDVIQQWAKILYETSPSQHNYLKYYPTTDAIRIIKEKISVTSDKYKRRTLVELLLETCADNKDMDLLEEVLKYISERHKNEDPYFRNNLLEKIGSLFDLKELKGTHWKYIHEQIRILKLQEELFLYVAYKVIMKHLEFLLKTKKDYKLIFGFYMDDLLGEESYTTFKLEDSAVEKEIYCGMSKVFPDIVKKDDENYVNDVISLISKLISFSLQNKEFCIELKNYPYLVEQIIKCFKNDEEIEQNEQEIIVKTIIYNETFPQYAVDIDDSMILETFSYITKEHDTSIWWFKDVLVKFVNTKDRSDLGNKLLKMYMEGNEKSLDGHIIPWLLKNDPKTLDTYLDIILNNITSEDGYFLDAKILKQYSHLDLDRKVGDSYKKYLETIDKTEDSIISKLLEGLLELLPTEEFIKIVEENYLPKKDKLDLEDEEMRELYKIQTDLAKKLAKIAEPFKMLPTIMKFCKGDFLPISLAALYSAFYKSPQRILYPFIERLSKQAVSARKHAIFLSCAVLDKEHTINFLMTRNEHNVSSQKYMFSATLKYFVKNPSQELLDKVIENMSTIDKNDTETLDSLNSVHIPTKYRHTYIEKCWKCFENLQSLSGIKVKEYLEKLLDYMCKEILVTLSKEFVFYILNRYFPLQGNERFLRVNNFAIAVLKNRKIEREEYFKLVFGIVSTFKRHLRYEFFKTFINNVHHDDIDKDFIRLFSNNWTKYFTIIQTLQEHIRMKLLLLRVDNPDIEKYAVTVVDYLDQLISDLSYLVISTFKEELVGTLQPLDMKDKLHFYRAVLKHKQNSTTCIMIIQIIDNMDENDDYEDEDIKQVYNDIKAILQTVNEPVVIACYKSKLADTN</sequence>
<proteinExistence type="predicted"/>
<organism evidence="1 2">
    <name type="scientific">Psylliodes chrysocephalus</name>
    <dbReference type="NCBI Taxonomy" id="3402493"/>
    <lineage>
        <taxon>Eukaryota</taxon>
        <taxon>Metazoa</taxon>
        <taxon>Ecdysozoa</taxon>
        <taxon>Arthropoda</taxon>
        <taxon>Hexapoda</taxon>
        <taxon>Insecta</taxon>
        <taxon>Pterygota</taxon>
        <taxon>Neoptera</taxon>
        <taxon>Endopterygota</taxon>
        <taxon>Coleoptera</taxon>
        <taxon>Polyphaga</taxon>
        <taxon>Cucujiformia</taxon>
        <taxon>Chrysomeloidea</taxon>
        <taxon>Chrysomelidae</taxon>
        <taxon>Galerucinae</taxon>
        <taxon>Alticini</taxon>
        <taxon>Psylliodes</taxon>
    </lineage>
</organism>
<keyword evidence="2" id="KW-1185">Reference proteome</keyword>
<dbReference type="OrthoDB" id="6617263at2759"/>
<dbReference type="EMBL" id="OV651824">
    <property type="protein sequence ID" value="CAH1102338.1"/>
    <property type="molecule type" value="Genomic_DNA"/>
</dbReference>
<accession>A0A9P0CKL2</accession>